<comment type="caution">
    <text evidence="2">The sequence shown here is derived from an EMBL/GenBank/DDBJ whole genome shotgun (WGS) entry which is preliminary data.</text>
</comment>
<dbReference type="EMBL" id="JALLPJ020001258">
    <property type="protein sequence ID" value="KAL3772854.1"/>
    <property type="molecule type" value="Genomic_DNA"/>
</dbReference>
<feature type="compositionally biased region" description="Polar residues" evidence="1">
    <location>
        <begin position="520"/>
        <end position="530"/>
    </location>
</feature>
<proteinExistence type="predicted"/>
<organism evidence="2 3">
    <name type="scientific">Cyclotella atomus</name>
    <dbReference type="NCBI Taxonomy" id="382360"/>
    <lineage>
        <taxon>Eukaryota</taxon>
        <taxon>Sar</taxon>
        <taxon>Stramenopiles</taxon>
        <taxon>Ochrophyta</taxon>
        <taxon>Bacillariophyta</taxon>
        <taxon>Coscinodiscophyceae</taxon>
        <taxon>Thalassiosirophycidae</taxon>
        <taxon>Stephanodiscales</taxon>
        <taxon>Stephanodiscaceae</taxon>
        <taxon>Cyclotella</taxon>
    </lineage>
</organism>
<name>A0ABD3N9W6_9STRA</name>
<dbReference type="AlphaFoldDB" id="A0ABD3N9W6"/>
<reference evidence="2 3" key="1">
    <citation type="submission" date="2024-10" db="EMBL/GenBank/DDBJ databases">
        <title>Updated reference genomes for cyclostephanoid diatoms.</title>
        <authorList>
            <person name="Roberts W.R."/>
            <person name="Alverson A.J."/>
        </authorList>
    </citation>
    <scope>NUCLEOTIDE SEQUENCE [LARGE SCALE GENOMIC DNA]</scope>
    <source>
        <strain evidence="2 3">AJA010-31</strain>
    </source>
</reference>
<keyword evidence="3" id="KW-1185">Reference proteome</keyword>
<dbReference type="Proteomes" id="UP001530400">
    <property type="component" value="Unassembled WGS sequence"/>
</dbReference>
<gene>
    <name evidence="2" type="ORF">ACHAWO_002684</name>
</gene>
<evidence type="ECO:0000313" key="2">
    <source>
        <dbReference type="EMBL" id="KAL3772854.1"/>
    </source>
</evidence>
<evidence type="ECO:0000313" key="3">
    <source>
        <dbReference type="Proteomes" id="UP001530400"/>
    </source>
</evidence>
<sequence>MEYAERFAALATLLDRNEYVDYEKLVQALVDAADLSNISSEARLFVDNHAFTIAYILMRDKDEIKARKSEQVLSDWLKSIVHIVSEDLAAASQSGHVCKTLPAFLELFDEVHDRRWGDAPLGLENLLPNLVAYLKASDTHPLLFPKWDAIMTILKQLKPFGSCDDTFDVVRMVMIRLAIEEELLRLDDDALDILKEIKAAVNYHPPKKRRNMPYFIELYRDVILCMIHSQKMSLKQIGWDQIDTVIKYSVKLRPYPLGLLVIGAGDEEINGTYVIEPDNLSDNGFLSGVGYIKIDTRGDEDNNANGPMIAINDSWSICRTDKLGKRCELYYRWSTSEFERDRPTDKTTWYVGRKGSVSPGPIVEHIGLIDFRKALERDIIKWAINDILELAIKDVNCSPCDDVRDSAATAIMSVLGSVETYLDLVVKTVSLKRTLRVAENDQFAVADQDHTEVIRWIEDIETITVICKGIDIGKGASHELTLFGLSKDDALDHLSRLRDRLKEFIGMNENPSKQLDTKQQDCQANASTSSLKRDLEDVFPEVDDDNSLEYIGIDQESQESN</sequence>
<accession>A0ABD3N9W6</accession>
<evidence type="ECO:0000256" key="1">
    <source>
        <dbReference type="SAM" id="MobiDB-lite"/>
    </source>
</evidence>
<feature type="region of interest" description="Disordered" evidence="1">
    <location>
        <begin position="511"/>
        <end position="538"/>
    </location>
</feature>
<protein>
    <submittedName>
        <fullName evidence="2">Uncharacterized protein</fullName>
    </submittedName>
</protein>